<dbReference type="InterPro" id="IPR050907">
    <property type="entry name" value="SRSF"/>
</dbReference>
<dbReference type="SUPFAM" id="SSF54928">
    <property type="entry name" value="RNA-binding domain, RBD"/>
    <property type="match status" value="1"/>
</dbReference>
<dbReference type="OMA" id="FARECKF"/>
<evidence type="ECO:0000259" key="3">
    <source>
        <dbReference type="PROSITE" id="PS50102"/>
    </source>
</evidence>
<evidence type="ECO:0000256" key="2">
    <source>
        <dbReference type="SAM" id="MobiDB-lite"/>
    </source>
</evidence>
<dbReference type="PROSITE" id="PS50102">
    <property type="entry name" value="RRM"/>
    <property type="match status" value="1"/>
</dbReference>
<dbReference type="PANTHER" id="PTHR23147">
    <property type="entry name" value="SERINE/ARGININE RICH SPLICING FACTOR"/>
    <property type="match status" value="1"/>
</dbReference>
<dbReference type="GO" id="GO:0003723">
    <property type="term" value="F:RNA binding"/>
    <property type="evidence" value="ECO:0007669"/>
    <property type="project" value="UniProtKB-UniRule"/>
</dbReference>
<protein>
    <submittedName>
        <fullName evidence="5">RRM domain-containing protein</fullName>
    </submittedName>
</protein>
<dbReference type="CDD" id="cd12373">
    <property type="entry name" value="RRM_SRSF3_like"/>
    <property type="match status" value="1"/>
</dbReference>
<sequence length="139" mass="15830">MARRSDCPPGCKIYVGGLPERASRSELEEIFNRYGSLRTVWVARRPPGFAFIEFDDARDAEDACRALDGTRMCGVRARVEISTDRKRSGGRGPSGPPLRGRYDNGFDDRDRDRRPRIVGKIYEISTCDPTVLFYMLKKH</sequence>
<feature type="region of interest" description="Disordered" evidence="2">
    <location>
        <begin position="82"/>
        <end position="111"/>
    </location>
</feature>
<feature type="compositionally biased region" description="Basic and acidic residues" evidence="2">
    <location>
        <begin position="100"/>
        <end position="111"/>
    </location>
</feature>
<accession>A0A915IL99</accession>
<organism evidence="4 5">
    <name type="scientific">Romanomermis culicivorax</name>
    <name type="common">Nematode worm</name>
    <dbReference type="NCBI Taxonomy" id="13658"/>
    <lineage>
        <taxon>Eukaryota</taxon>
        <taxon>Metazoa</taxon>
        <taxon>Ecdysozoa</taxon>
        <taxon>Nematoda</taxon>
        <taxon>Enoplea</taxon>
        <taxon>Dorylaimia</taxon>
        <taxon>Mermithida</taxon>
        <taxon>Mermithoidea</taxon>
        <taxon>Mermithidae</taxon>
        <taxon>Romanomermis</taxon>
    </lineage>
</organism>
<name>A0A915IL99_ROMCU</name>
<proteinExistence type="predicted"/>
<reference evidence="5" key="1">
    <citation type="submission" date="2022-11" db="UniProtKB">
        <authorList>
            <consortium name="WormBaseParasite"/>
        </authorList>
    </citation>
    <scope>IDENTIFICATION</scope>
</reference>
<evidence type="ECO:0000313" key="4">
    <source>
        <dbReference type="Proteomes" id="UP000887565"/>
    </source>
</evidence>
<keyword evidence="1" id="KW-0694">RNA-binding</keyword>
<feature type="domain" description="RRM" evidence="3">
    <location>
        <begin position="11"/>
        <end position="84"/>
    </location>
</feature>
<dbReference type="WBParaSite" id="nRc.2.0.1.t14595-RA">
    <property type="protein sequence ID" value="nRc.2.0.1.t14595-RA"/>
    <property type="gene ID" value="nRc.2.0.1.g14595"/>
</dbReference>
<dbReference type="AlphaFoldDB" id="A0A915IL99"/>
<dbReference type="InterPro" id="IPR000504">
    <property type="entry name" value="RRM_dom"/>
</dbReference>
<dbReference type="Pfam" id="PF00076">
    <property type="entry name" value="RRM_1"/>
    <property type="match status" value="1"/>
</dbReference>
<keyword evidence="4" id="KW-1185">Reference proteome</keyword>
<dbReference type="InterPro" id="IPR035979">
    <property type="entry name" value="RBD_domain_sf"/>
</dbReference>
<dbReference type="Gene3D" id="3.30.70.330">
    <property type="match status" value="1"/>
</dbReference>
<evidence type="ECO:0000256" key="1">
    <source>
        <dbReference type="PROSITE-ProRule" id="PRU00176"/>
    </source>
</evidence>
<evidence type="ECO:0000313" key="5">
    <source>
        <dbReference type="WBParaSite" id="nRc.2.0.1.t14595-RA"/>
    </source>
</evidence>
<dbReference type="InterPro" id="IPR012677">
    <property type="entry name" value="Nucleotide-bd_a/b_plait_sf"/>
</dbReference>
<dbReference type="Proteomes" id="UP000887565">
    <property type="component" value="Unplaced"/>
</dbReference>
<dbReference type="FunFam" id="3.30.70.330:FF:001074">
    <property type="entry name" value="Splicing factor, arginine/serine-rich 7"/>
    <property type="match status" value="1"/>
</dbReference>
<dbReference type="SMART" id="SM00360">
    <property type="entry name" value="RRM"/>
    <property type="match status" value="1"/>
</dbReference>